<organism evidence="1 2">
    <name type="scientific">Sphingobium phenoxybenzoativorans</name>
    <dbReference type="NCBI Taxonomy" id="1592790"/>
    <lineage>
        <taxon>Bacteria</taxon>
        <taxon>Pseudomonadati</taxon>
        <taxon>Pseudomonadota</taxon>
        <taxon>Alphaproteobacteria</taxon>
        <taxon>Sphingomonadales</taxon>
        <taxon>Sphingomonadaceae</taxon>
        <taxon>Sphingobium</taxon>
    </lineage>
</organism>
<name>A0A975Q473_9SPHN</name>
<proteinExistence type="predicted"/>
<accession>A0A975Q473</accession>
<dbReference type="AlphaFoldDB" id="A0A975Q473"/>
<evidence type="ECO:0000313" key="2">
    <source>
        <dbReference type="Proteomes" id="UP000681425"/>
    </source>
</evidence>
<keyword evidence="2" id="KW-1185">Reference proteome</keyword>
<dbReference type="Proteomes" id="UP000681425">
    <property type="component" value="Chromosome"/>
</dbReference>
<dbReference type="KEGG" id="spph:KFK14_15640"/>
<dbReference type="EMBL" id="CP073910">
    <property type="protein sequence ID" value="QUT08293.1"/>
    <property type="molecule type" value="Genomic_DNA"/>
</dbReference>
<evidence type="ECO:0000313" key="1">
    <source>
        <dbReference type="EMBL" id="QUT08293.1"/>
    </source>
</evidence>
<protein>
    <submittedName>
        <fullName evidence="1">Uncharacterized protein</fullName>
    </submittedName>
</protein>
<reference evidence="1" key="1">
    <citation type="submission" date="2021-04" db="EMBL/GenBank/DDBJ databases">
        <title>Isolation of p-tert-butylphenol degrading bacteria Sphingobium phenoxybenzoativorans Tas13 from active sludge.</title>
        <authorList>
            <person name="Li Y."/>
        </authorList>
    </citation>
    <scope>NUCLEOTIDE SEQUENCE</scope>
    <source>
        <strain evidence="1">Tas13</strain>
    </source>
</reference>
<gene>
    <name evidence="1" type="ORF">KFK14_15640</name>
</gene>
<sequence>MTFAGLSLLALSACSRRGEIDATGGIVAVRSACPVAAIPAYTGDITLFDPASSRDASAIDVVATVTNLKSTCADGAQLYTEATFDVQARRRDATAARQVTLPYFSTIVRGGNAVVSKRVGQVTLNFAPGEYRASASAKAGSYVDKDVATLPADIQKRITSKRKAGDADAALDPLSQPDVKAALARTTFELLIGFNLTQDQFKYNVTR</sequence>